<keyword evidence="2" id="KW-1185">Reference proteome</keyword>
<name>A0AAV9KJ42_9SOLN</name>
<dbReference type="Proteomes" id="UP001311915">
    <property type="component" value="Unassembled WGS sequence"/>
</dbReference>
<evidence type="ECO:0000313" key="2">
    <source>
        <dbReference type="Proteomes" id="UP001311915"/>
    </source>
</evidence>
<sequence length="104" mass="12348">MEKVEEDMMLAYSLRRHGLEIWEMVAAEFSNSISDQGRCILQFSSVEYQVKYESLKECFKSLYQKDFTEEDDAESGFIKLMADKLTKTYRDYWTEEVKVMDTPL</sequence>
<dbReference type="EMBL" id="JAWPEI010000010">
    <property type="protein sequence ID" value="KAK4713483.1"/>
    <property type="molecule type" value="Genomic_DNA"/>
</dbReference>
<comment type="caution">
    <text evidence="1">The sequence shown here is derived from an EMBL/GenBank/DDBJ whole genome shotgun (WGS) entry which is preliminary data.</text>
</comment>
<dbReference type="AlphaFoldDB" id="A0AAV9KJ42"/>
<proteinExistence type="predicted"/>
<protein>
    <submittedName>
        <fullName evidence="1">Uncharacterized protein</fullName>
    </submittedName>
</protein>
<organism evidence="1 2">
    <name type="scientific">Solanum pinnatisectum</name>
    <name type="common">tansyleaf nightshade</name>
    <dbReference type="NCBI Taxonomy" id="50273"/>
    <lineage>
        <taxon>Eukaryota</taxon>
        <taxon>Viridiplantae</taxon>
        <taxon>Streptophyta</taxon>
        <taxon>Embryophyta</taxon>
        <taxon>Tracheophyta</taxon>
        <taxon>Spermatophyta</taxon>
        <taxon>Magnoliopsida</taxon>
        <taxon>eudicotyledons</taxon>
        <taxon>Gunneridae</taxon>
        <taxon>Pentapetalae</taxon>
        <taxon>asterids</taxon>
        <taxon>lamiids</taxon>
        <taxon>Solanales</taxon>
        <taxon>Solanaceae</taxon>
        <taxon>Solanoideae</taxon>
        <taxon>Solaneae</taxon>
        <taxon>Solanum</taxon>
    </lineage>
</organism>
<evidence type="ECO:0000313" key="1">
    <source>
        <dbReference type="EMBL" id="KAK4713483.1"/>
    </source>
</evidence>
<reference evidence="1 2" key="1">
    <citation type="submission" date="2023-10" db="EMBL/GenBank/DDBJ databases">
        <title>Genome-Wide Identification Analysis in wild type Solanum Pinnatisectum Reveals Some Genes Defensing Phytophthora Infestans.</title>
        <authorList>
            <person name="Sun C."/>
        </authorList>
    </citation>
    <scope>NUCLEOTIDE SEQUENCE [LARGE SCALE GENOMIC DNA]</scope>
    <source>
        <strain evidence="1">LQN</strain>
        <tissue evidence="1">Leaf</tissue>
    </source>
</reference>
<gene>
    <name evidence="1" type="ORF">R3W88_019390</name>
</gene>
<accession>A0AAV9KJ42</accession>